<organism evidence="1">
    <name type="scientific">marine sediment metagenome</name>
    <dbReference type="NCBI Taxonomy" id="412755"/>
    <lineage>
        <taxon>unclassified sequences</taxon>
        <taxon>metagenomes</taxon>
        <taxon>ecological metagenomes</taxon>
    </lineage>
</organism>
<name>X1LLS3_9ZZZZ</name>
<reference evidence="1" key="1">
    <citation type="journal article" date="2014" name="Front. Microbiol.">
        <title>High frequency of phylogenetically diverse reductive dehalogenase-homologous genes in deep subseafloor sedimentary metagenomes.</title>
        <authorList>
            <person name="Kawai M."/>
            <person name="Futagami T."/>
            <person name="Toyoda A."/>
            <person name="Takaki Y."/>
            <person name="Nishi S."/>
            <person name="Hori S."/>
            <person name="Arai W."/>
            <person name="Tsubouchi T."/>
            <person name="Morono Y."/>
            <person name="Uchiyama I."/>
            <person name="Ito T."/>
            <person name="Fujiyama A."/>
            <person name="Inagaki F."/>
            <person name="Takami H."/>
        </authorList>
    </citation>
    <scope>NUCLEOTIDE SEQUENCE</scope>
    <source>
        <strain evidence="1">Expedition CK06-06</strain>
    </source>
</reference>
<feature type="non-terminal residue" evidence="1">
    <location>
        <position position="1"/>
    </location>
</feature>
<dbReference type="InterPro" id="IPR015915">
    <property type="entry name" value="Kelch-typ_b-propeller"/>
</dbReference>
<gene>
    <name evidence="1" type="ORF">S06H3_00936</name>
</gene>
<proteinExistence type="predicted"/>
<accession>X1LLS3</accession>
<dbReference type="EMBL" id="BARV01000207">
    <property type="protein sequence ID" value="GAH95073.1"/>
    <property type="molecule type" value="Genomic_DNA"/>
</dbReference>
<comment type="caution">
    <text evidence="1">The sequence shown here is derived from an EMBL/GenBank/DDBJ whole genome shotgun (WGS) entry which is preliminary data.</text>
</comment>
<dbReference type="SUPFAM" id="SSF117281">
    <property type="entry name" value="Kelch motif"/>
    <property type="match status" value="1"/>
</dbReference>
<evidence type="ECO:0000313" key="1">
    <source>
        <dbReference type="EMBL" id="GAH95073.1"/>
    </source>
</evidence>
<dbReference type="Gene3D" id="2.120.10.80">
    <property type="entry name" value="Kelch-type beta propeller"/>
    <property type="match status" value="1"/>
</dbReference>
<protein>
    <submittedName>
        <fullName evidence="1">Uncharacterized protein</fullName>
    </submittedName>
</protein>
<dbReference type="AlphaFoldDB" id="X1LLS3"/>
<sequence length="51" mass="5438">PITTTGAPAGRYDHTAVWTGSEMLIWGGFDGITDTLNTGGRYNPVSNSRQP</sequence>